<evidence type="ECO:0000313" key="4">
    <source>
        <dbReference type="Proteomes" id="UP000596742"/>
    </source>
</evidence>
<organism evidence="3 4">
    <name type="scientific">Mytilus galloprovincialis</name>
    <name type="common">Mediterranean mussel</name>
    <dbReference type="NCBI Taxonomy" id="29158"/>
    <lineage>
        <taxon>Eukaryota</taxon>
        <taxon>Metazoa</taxon>
        <taxon>Spiralia</taxon>
        <taxon>Lophotrochozoa</taxon>
        <taxon>Mollusca</taxon>
        <taxon>Bivalvia</taxon>
        <taxon>Autobranchia</taxon>
        <taxon>Pteriomorphia</taxon>
        <taxon>Mytilida</taxon>
        <taxon>Mytiloidea</taxon>
        <taxon>Mytilidae</taxon>
        <taxon>Mytilinae</taxon>
        <taxon>Mytilus</taxon>
    </lineage>
</organism>
<gene>
    <name evidence="3" type="ORF">MGAL_10B053219</name>
</gene>
<dbReference type="EMBL" id="UYJE01006727">
    <property type="protein sequence ID" value="VDI48391.1"/>
    <property type="molecule type" value="Genomic_DNA"/>
</dbReference>
<keyword evidence="4" id="KW-1185">Reference proteome</keyword>
<reference evidence="3" key="1">
    <citation type="submission" date="2018-11" db="EMBL/GenBank/DDBJ databases">
        <authorList>
            <person name="Alioto T."/>
            <person name="Alioto T."/>
        </authorList>
    </citation>
    <scope>NUCLEOTIDE SEQUENCE</scope>
</reference>
<comment type="caution">
    <text evidence="3">The sequence shown here is derived from an EMBL/GenBank/DDBJ whole genome shotgun (WGS) entry which is preliminary data.</text>
</comment>
<dbReference type="NCBIfam" id="TIGR01571">
    <property type="entry name" value="A_thal_Cys_rich"/>
    <property type="match status" value="1"/>
</dbReference>
<dbReference type="Pfam" id="PF04749">
    <property type="entry name" value="PLAC8"/>
    <property type="match status" value="1"/>
</dbReference>
<dbReference type="InterPro" id="IPR006461">
    <property type="entry name" value="PLAC_motif_containing"/>
</dbReference>
<accession>A0A8B6FFN9</accession>
<protein>
    <submittedName>
        <fullName evidence="3">Uncharacterized protein</fullName>
    </submittedName>
</protein>
<evidence type="ECO:0000313" key="3">
    <source>
        <dbReference type="EMBL" id="VDI48391.1"/>
    </source>
</evidence>
<feature type="compositionally biased region" description="Low complexity" evidence="2">
    <location>
        <begin position="11"/>
        <end position="26"/>
    </location>
</feature>
<sequence length="143" mass="15635">MAQTKGYEMNSPPQQSSQFQAPQQQQHTTVIINQPSAPTNPLLVGTVQGTREWSSGLLDCSEDIGSMAFTCCCYPCSVCTIGNRIGENWFTLCFVPAADITYRTRIRTLGGIRGDMFSDCMSVTCCPACAVCQEQRELTTMGL</sequence>
<proteinExistence type="inferred from homology"/>
<dbReference type="Proteomes" id="UP000596742">
    <property type="component" value="Unassembled WGS sequence"/>
</dbReference>
<evidence type="ECO:0000256" key="2">
    <source>
        <dbReference type="SAM" id="MobiDB-lite"/>
    </source>
</evidence>
<feature type="region of interest" description="Disordered" evidence="2">
    <location>
        <begin position="1"/>
        <end position="27"/>
    </location>
</feature>
<name>A0A8B6FFN9_MYTGA</name>
<evidence type="ECO:0000256" key="1">
    <source>
        <dbReference type="ARBA" id="ARBA00009024"/>
    </source>
</evidence>
<comment type="similarity">
    <text evidence="1">Belongs to the cornifelin family.</text>
</comment>
<dbReference type="PANTHER" id="PTHR15907">
    <property type="entry name" value="DUF614 FAMILY PROTEIN-RELATED"/>
    <property type="match status" value="1"/>
</dbReference>
<dbReference type="AlphaFoldDB" id="A0A8B6FFN9"/>
<dbReference type="OrthoDB" id="1045822at2759"/>